<name>A0ACC3BSW2_PYRYE</name>
<evidence type="ECO:0000313" key="1">
    <source>
        <dbReference type="EMBL" id="KAK1860965.1"/>
    </source>
</evidence>
<protein>
    <submittedName>
        <fullName evidence="1">Uncharacterized protein</fullName>
    </submittedName>
</protein>
<dbReference type="Proteomes" id="UP000798662">
    <property type="component" value="Chromosome 1"/>
</dbReference>
<keyword evidence="2" id="KW-1185">Reference proteome</keyword>
<organism evidence="1 2">
    <name type="scientific">Pyropia yezoensis</name>
    <name type="common">Susabi-nori</name>
    <name type="synonym">Porphyra yezoensis</name>
    <dbReference type="NCBI Taxonomy" id="2788"/>
    <lineage>
        <taxon>Eukaryota</taxon>
        <taxon>Rhodophyta</taxon>
        <taxon>Bangiophyceae</taxon>
        <taxon>Bangiales</taxon>
        <taxon>Bangiaceae</taxon>
        <taxon>Pyropia</taxon>
    </lineage>
</organism>
<dbReference type="EMBL" id="CM020618">
    <property type="protein sequence ID" value="KAK1860965.1"/>
    <property type="molecule type" value="Genomic_DNA"/>
</dbReference>
<accession>A0ACC3BSW2</accession>
<sequence length="929" mass="88561">MTRPGAAGDGASSSGGGGGGGGTASGGVSKGPYQLGGGWGGGGGGGGGPGGGGGGGGGGNRRKVPATHACTYPGCFKTFTRGSNLRAHARIHTGDEPYECKEPGCNKRFKWKSCMSSHQRTHLRRQAEAWAAPPRLGASGWMVFGRPSAMDTNYGAASAGALARQQQQQLQQLQSPFSRRPPFGAPVGLGDGGGGIGPAAAAAAAAAAAFGPAAGGGVGPGGPVRGGVGGVLPPHPSPPPPPPPPLQRRAPTPPRAPEAAFGALGGVPTWSAPPPRVGGAADLVGGGHVPFPHTDVKPLGPPPMPFGGDTGGAVATSGSGGIPFGGHGPGPAAPPIPAAAMRSPMPPPSPPSPRRCRRPVEEPRRGRLVHGLPVRPPVRAPATSFFGDVDTAARHSRATEDARLEAAVLSSAASAAGGGVDGLGVFDERGGAGGRRGPAAIDTTTGRSRLTSMDGAACGGLTLPPTDLLSSASSVALAESLKLGGAGSELSAKDLLAQFNAGTLSSLIADADAALLTSLNQPTGKDDDDEDEDEGGDALMAPPAALSSFGFGGFGGLGGLDASPFGPGGFSPLPPVGPAEADAAVMAATAGGGAGLPLPGGVYLPQMPRAGEAPVPSPTLPVLAAGGVAPAGFARDVEAGVVGVGGAADDDVHGLVTLFPKSAPSAGASAGRGGATAAERGPGSVGAVGSVGSLLGGTPASAAALATGGAGWAGPDSSFFDSLSVRRSHSRIDAGGYSSRSRSTTLDSWASGSGPRGGGIGSTPLVGSAAVSLSLLPPGELDAGTLLRRSAAEVGLPGGGLSIGGPGGGGASVGEFLPPLGASASRGGALGGGPPSGLLLPQSPGAPPPAASGGVGAPLGGGGAAAGGGLGVAASRGGRPGAGGGASVEAPAGWPTWPDPSLTDSYDGTATRPGAGLGINWEPPDTMLL</sequence>
<gene>
    <name evidence="1" type="ORF">I4F81_003551</name>
</gene>
<evidence type="ECO:0000313" key="2">
    <source>
        <dbReference type="Proteomes" id="UP000798662"/>
    </source>
</evidence>
<reference evidence="1" key="1">
    <citation type="submission" date="2019-11" db="EMBL/GenBank/DDBJ databases">
        <title>Nori genome reveals adaptations in red seaweeds to the harsh intertidal environment.</title>
        <authorList>
            <person name="Wang D."/>
            <person name="Mao Y."/>
        </authorList>
    </citation>
    <scope>NUCLEOTIDE SEQUENCE</scope>
    <source>
        <tissue evidence="1">Gametophyte</tissue>
    </source>
</reference>
<proteinExistence type="predicted"/>
<comment type="caution">
    <text evidence="1">The sequence shown here is derived from an EMBL/GenBank/DDBJ whole genome shotgun (WGS) entry which is preliminary data.</text>
</comment>